<dbReference type="Pfam" id="PF01553">
    <property type="entry name" value="Acyltransferase"/>
    <property type="match status" value="1"/>
</dbReference>
<name>A0A316WRC2_9FLAO</name>
<protein>
    <submittedName>
        <fullName evidence="2">Glycerol acyltransferase</fullName>
    </submittedName>
</protein>
<proteinExistence type="predicted"/>
<evidence type="ECO:0000313" key="3">
    <source>
        <dbReference type="Proteomes" id="UP000236413"/>
    </source>
</evidence>
<dbReference type="PANTHER" id="PTHR30068">
    <property type="entry name" value="URONATE ISOMERASE"/>
    <property type="match status" value="1"/>
</dbReference>
<dbReference type="GO" id="GO:0042840">
    <property type="term" value="P:D-glucuronate catabolic process"/>
    <property type="evidence" value="ECO:0007669"/>
    <property type="project" value="TreeGrafter"/>
</dbReference>
<dbReference type="GO" id="GO:0019698">
    <property type="term" value="P:D-galacturonate catabolic process"/>
    <property type="evidence" value="ECO:0007669"/>
    <property type="project" value="TreeGrafter"/>
</dbReference>
<keyword evidence="2" id="KW-0012">Acyltransferase</keyword>
<evidence type="ECO:0000313" key="2">
    <source>
        <dbReference type="EMBL" id="PWN63962.1"/>
    </source>
</evidence>
<dbReference type="PANTHER" id="PTHR30068:SF3">
    <property type="entry name" value="PHOSPHOLIPID_GLYCEROL ACYLTRANSFERASE DOMAIN-CONTAINING PROTEIN"/>
    <property type="match status" value="1"/>
</dbReference>
<dbReference type="GO" id="GO:0016746">
    <property type="term" value="F:acyltransferase activity"/>
    <property type="evidence" value="ECO:0007669"/>
    <property type="project" value="UniProtKB-KW"/>
</dbReference>
<keyword evidence="2" id="KW-0808">Transferase</keyword>
<comment type="caution">
    <text evidence="2">The sequence shown here is derived from an EMBL/GenBank/DDBJ whole genome shotgun (WGS) entry which is preliminary data.</text>
</comment>
<dbReference type="InterPro" id="IPR002123">
    <property type="entry name" value="Plipid/glycerol_acylTrfase"/>
</dbReference>
<feature type="domain" description="Phospholipid/glycerol acyltransferase" evidence="1">
    <location>
        <begin position="80"/>
        <end position="224"/>
    </location>
</feature>
<dbReference type="RefSeq" id="WP_103235153.1">
    <property type="nucleotide sequence ID" value="NZ_PPEG02000002.1"/>
</dbReference>
<dbReference type="AlphaFoldDB" id="A0A316WRC2"/>
<reference evidence="2 3" key="1">
    <citation type="submission" date="2018-04" db="EMBL/GenBank/DDBJ databases">
        <title>Chryseobacterium oncorhynchi 701B-08T from rainbow trout, and Chryseobacterium viscerum 687B-08T from diseased fish.</title>
        <authorList>
            <person name="Jeong J.-J."/>
            <person name="Lee Y.J."/>
            <person name="Pathiraja D."/>
            <person name="Park B."/>
            <person name="Choi I.-G."/>
            <person name="Kim K.D."/>
        </authorList>
    </citation>
    <scope>NUCLEOTIDE SEQUENCE [LARGE SCALE GENOMIC DNA]</scope>
    <source>
        <strain evidence="2 3">687B-08</strain>
    </source>
</reference>
<dbReference type="SUPFAM" id="SSF69593">
    <property type="entry name" value="Glycerol-3-phosphate (1)-acyltransferase"/>
    <property type="match status" value="1"/>
</dbReference>
<evidence type="ECO:0000259" key="1">
    <source>
        <dbReference type="Pfam" id="PF01553"/>
    </source>
</evidence>
<dbReference type="EMBL" id="PPEG02000002">
    <property type="protein sequence ID" value="PWN63962.1"/>
    <property type="molecule type" value="Genomic_DNA"/>
</dbReference>
<organism evidence="2 3">
    <name type="scientific">Chryseobacterium viscerum</name>
    <dbReference type="NCBI Taxonomy" id="1037377"/>
    <lineage>
        <taxon>Bacteria</taxon>
        <taxon>Pseudomonadati</taxon>
        <taxon>Bacteroidota</taxon>
        <taxon>Flavobacteriia</taxon>
        <taxon>Flavobacteriales</taxon>
        <taxon>Weeksellaceae</taxon>
        <taxon>Chryseobacterium group</taxon>
        <taxon>Chryseobacterium</taxon>
    </lineage>
</organism>
<gene>
    <name evidence="2" type="ORF">C1634_005025</name>
</gene>
<dbReference type="Proteomes" id="UP000236413">
    <property type="component" value="Unassembled WGS sequence"/>
</dbReference>
<sequence length="380" mass="43791">MSKFDEIRYFSDQEVNERLGSIAHDPMMKAFMNFTFPGADEQVWLEQFKEVHSISDFQHQFVAYAVRQILAKSSEGLTTSGFDKLDKNTSYLFISNHRDIVLDTSLLNLVLLEGGYIMTASAIGDNLVRKKFLNVLAKLNRNFLVQRGLSLREQLKSSQTMSEYIDELLHKENRSVWIAQREGRTKDGNDSTQQGVLKMLAMASGDQSLTDYFKTLKIVPISISYEYDPTDSLKMPQLLAQHRDEEYIKGKNEDFTNILSGILGQKKRIHLHAGDVIDTELDDIAATIDNKNKQLQAISQVIDRSIISNYKLWPTKFIAYDLLHNTNIYASEYTEQEKQLFVRRLEMRIDPSEPVSREYFLAMYANPLVNKLKLEEGFQK</sequence>
<accession>A0A316WRC2</accession>